<comment type="caution">
    <text evidence="5">The sequence shown here is derived from an EMBL/GenBank/DDBJ whole genome shotgun (WGS) entry which is preliminary data.</text>
</comment>
<dbReference type="Gene3D" id="1.25.40.10">
    <property type="entry name" value="Tetratricopeptide repeat domain"/>
    <property type="match status" value="2"/>
</dbReference>
<evidence type="ECO:0000256" key="2">
    <source>
        <dbReference type="ARBA" id="ARBA00022803"/>
    </source>
</evidence>
<evidence type="ECO:0000313" key="5">
    <source>
        <dbReference type="EMBL" id="MDQ0154671.1"/>
    </source>
</evidence>
<evidence type="ECO:0000313" key="6">
    <source>
        <dbReference type="Proteomes" id="UP001231362"/>
    </source>
</evidence>
<feature type="transmembrane region" description="Helical" evidence="4">
    <location>
        <begin position="283"/>
        <end position="299"/>
    </location>
</feature>
<dbReference type="PANTHER" id="PTHR45586">
    <property type="entry name" value="TPR REPEAT-CONTAINING PROTEIN PA4667"/>
    <property type="match status" value="1"/>
</dbReference>
<evidence type="ECO:0000256" key="4">
    <source>
        <dbReference type="SAM" id="Phobius"/>
    </source>
</evidence>
<keyword evidence="2" id="KW-0802">TPR repeat</keyword>
<keyword evidence="4" id="KW-0812">Transmembrane</keyword>
<keyword evidence="6" id="KW-1185">Reference proteome</keyword>
<dbReference type="PANTHER" id="PTHR45586:SF1">
    <property type="entry name" value="LIPOPOLYSACCHARIDE ASSEMBLY PROTEIN B"/>
    <property type="match status" value="1"/>
</dbReference>
<accession>A0ABT9V139</accession>
<feature type="compositionally biased region" description="Polar residues" evidence="3">
    <location>
        <begin position="404"/>
        <end position="413"/>
    </location>
</feature>
<organism evidence="5 6">
    <name type="scientific">Anoxybacillus andreesenii</name>
    <dbReference type="NCBI Taxonomy" id="1325932"/>
    <lineage>
        <taxon>Bacteria</taxon>
        <taxon>Bacillati</taxon>
        <taxon>Bacillota</taxon>
        <taxon>Bacilli</taxon>
        <taxon>Bacillales</taxon>
        <taxon>Anoxybacillaceae</taxon>
        <taxon>Anoxybacillus</taxon>
    </lineage>
</organism>
<keyword evidence="1" id="KW-0677">Repeat</keyword>
<feature type="transmembrane region" description="Helical" evidence="4">
    <location>
        <begin position="230"/>
        <end position="248"/>
    </location>
</feature>
<evidence type="ECO:0000256" key="1">
    <source>
        <dbReference type="ARBA" id="ARBA00022737"/>
    </source>
</evidence>
<sequence>MTGSLNNQFSLMKYYIDKGEIEKSIEQAEAVLQDNPESPIGYILMVYHYYMVGQNEEVINWSDEALQRGPEDEAVIEFISYIYQDLQCDQEKWKELVETGLRLFPENASFHAQYAHIHKATNIEQAKLSYQEAIRLKPHEELYLGNYAAYLYALNERTEAEKYEQLALQANPEDVNNLLKFAKIAFDDEKFKKAQWLIDEAMRLEPNNQNVRDSYKTIYPTKNVFIRSGIQLHVFLFKMLVGYPAIYISKIIGNKISFEFLLFLVFLAELGGLYLIIGTKSFFILLGLYFLIIFVGLRIKESMLKAAGLSNIEEETMEKEAKSQRKAALKKMKKEIAKNKEVAIEKEEMLPSAKLEMQLSEIWDSANIEEIKIEAEAKAEERAKEEEKAKEKEKAALTKKESSKNTPGKTENPTPIEWPKEYSRWPVFVMIFAIALSITIRYVPGMIEKANRPKPLPVETQQSMTAFKEDQRLNEVKMNIQNYLPVVTQFTQSLGDENAIGNMSDIIYQGYEEVIKENIDHPLLSQLANANIQRASTSITSSYFLLVNEEENIKAVVEITFGKLTHLYAEDWSQTETEIEEYQKWLNHIETKGIDIAEITEQSL</sequence>
<feature type="transmembrane region" description="Helical" evidence="4">
    <location>
        <begin position="425"/>
        <end position="443"/>
    </location>
</feature>
<feature type="transmembrane region" description="Helical" evidence="4">
    <location>
        <begin position="260"/>
        <end position="277"/>
    </location>
</feature>
<feature type="compositionally biased region" description="Basic and acidic residues" evidence="3">
    <location>
        <begin position="383"/>
        <end position="403"/>
    </location>
</feature>
<reference evidence="5 6" key="1">
    <citation type="submission" date="2023-07" db="EMBL/GenBank/DDBJ databases">
        <title>Genomic Encyclopedia of Type Strains, Phase IV (KMG-IV): sequencing the most valuable type-strain genomes for metagenomic binning, comparative biology and taxonomic classification.</title>
        <authorList>
            <person name="Goeker M."/>
        </authorList>
    </citation>
    <scope>NUCLEOTIDE SEQUENCE [LARGE SCALE GENOMIC DNA]</scope>
    <source>
        <strain evidence="5 6">DSM 23948</strain>
    </source>
</reference>
<proteinExistence type="predicted"/>
<dbReference type="RefSeq" id="WP_307149266.1">
    <property type="nucleotide sequence ID" value="NZ_JAUSTU010000003.1"/>
</dbReference>
<dbReference type="EMBL" id="JAUSTU010000003">
    <property type="protein sequence ID" value="MDQ0154671.1"/>
    <property type="molecule type" value="Genomic_DNA"/>
</dbReference>
<keyword evidence="4" id="KW-1133">Transmembrane helix</keyword>
<evidence type="ECO:0000256" key="3">
    <source>
        <dbReference type="SAM" id="MobiDB-lite"/>
    </source>
</evidence>
<dbReference type="SUPFAM" id="SSF48452">
    <property type="entry name" value="TPR-like"/>
    <property type="match status" value="1"/>
</dbReference>
<feature type="region of interest" description="Disordered" evidence="3">
    <location>
        <begin position="383"/>
        <end position="417"/>
    </location>
</feature>
<keyword evidence="4" id="KW-0472">Membrane</keyword>
<protein>
    <submittedName>
        <fullName evidence="5">Tfp pilus assembly protein PilF</fullName>
    </submittedName>
</protein>
<dbReference type="Proteomes" id="UP001231362">
    <property type="component" value="Unassembled WGS sequence"/>
</dbReference>
<name>A0ABT9V139_9BACL</name>
<dbReference type="InterPro" id="IPR051012">
    <property type="entry name" value="CellSynth/LPSAsmb/PSIAsmb"/>
</dbReference>
<dbReference type="InterPro" id="IPR011990">
    <property type="entry name" value="TPR-like_helical_dom_sf"/>
</dbReference>
<gene>
    <name evidence="5" type="ORF">J2S07_000975</name>
</gene>